<dbReference type="EMBL" id="VORO01000012">
    <property type="protein sequence ID" value="TXD88610.1"/>
    <property type="molecule type" value="Genomic_DNA"/>
</dbReference>
<keyword evidence="19" id="KW-1185">Reference proteome</keyword>
<keyword evidence="13" id="KW-0234">DNA repair</keyword>
<dbReference type="Gene3D" id="1.20.1580.10">
    <property type="entry name" value="ABC transporter ATPase like domain"/>
    <property type="match status" value="4"/>
</dbReference>
<dbReference type="SUPFAM" id="SSF52540">
    <property type="entry name" value="P-loop containing nucleoside triphosphate hydrolases"/>
    <property type="match status" value="4"/>
</dbReference>
<evidence type="ECO:0000256" key="16">
    <source>
        <dbReference type="ARBA" id="ARBA00042156"/>
    </source>
</evidence>
<proteinExistence type="inferred from homology"/>
<evidence type="ECO:0000256" key="2">
    <source>
        <dbReference type="ARBA" id="ARBA00022490"/>
    </source>
</evidence>
<dbReference type="Pfam" id="PF17755">
    <property type="entry name" value="UvrA_DNA-bind"/>
    <property type="match status" value="2"/>
</dbReference>
<dbReference type="Gene3D" id="3.40.50.300">
    <property type="entry name" value="P-loop containing nucleotide triphosphate hydrolases"/>
    <property type="match status" value="3"/>
</dbReference>
<keyword evidence="5" id="KW-0547">Nucleotide-binding</keyword>
<evidence type="ECO:0000256" key="6">
    <source>
        <dbReference type="ARBA" id="ARBA00022763"/>
    </source>
</evidence>
<keyword evidence="10 18" id="KW-0067">ATP-binding</keyword>
<keyword evidence="7" id="KW-0228">DNA excision</keyword>
<dbReference type="GO" id="GO:0006281">
    <property type="term" value="P:DNA repair"/>
    <property type="evidence" value="ECO:0007669"/>
    <property type="project" value="UniProtKB-KW"/>
</dbReference>
<keyword evidence="3" id="KW-0479">Metal-binding</keyword>
<evidence type="ECO:0000256" key="8">
    <source>
        <dbReference type="ARBA" id="ARBA00022771"/>
    </source>
</evidence>
<keyword evidence="2" id="KW-0963">Cytoplasm</keyword>
<dbReference type="PANTHER" id="PTHR43152">
    <property type="entry name" value="UVRABC SYSTEM PROTEIN A"/>
    <property type="match status" value="1"/>
</dbReference>
<dbReference type="GO" id="GO:0008270">
    <property type="term" value="F:zinc ion binding"/>
    <property type="evidence" value="ECO:0007669"/>
    <property type="project" value="UniProtKB-KW"/>
</dbReference>
<dbReference type="GO" id="GO:0005524">
    <property type="term" value="F:ATP binding"/>
    <property type="evidence" value="ECO:0007669"/>
    <property type="project" value="UniProtKB-KW"/>
</dbReference>
<evidence type="ECO:0000313" key="19">
    <source>
        <dbReference type="Proteomes" id="UP000321578"/>
    </source>
</evidence>
<dbReference type="GO" id="GO:0005737">
    <property type="term" value="C:cytoplasm"/>
    <property type="evidence" value="ECO:0007669"/>
    <property type="project" value="UniProtKB-SubCell"/>
</dbReference>
<evidence type="ECO:0000256" key="13">
    <source>
        <dbReference type="ARBA" id="ARBA00023204"/>
    </source>
</evidence>
<evidence type="ECO:0000256" key="4">
    <source>
        <dbReference type="ARBA" id="ARBA00022737"/>
    </source>
</evidence>
<gene>
    <name evidence="18" type="ORF">ESY86_11600</name>
</gene>
<organism evidence="18 19">
    <name type="scientific">Subsaximicrobium wynnwilliamsii</name>
    <dbReference type="NCBI Taxonomy" id="291179"/>
    <lineage>
        <taxon>Bacteria</taxon>
        <taxon>Pseudomonadati</taxon>
        <taxon>Bacteroidota</taxon>
        <taxon>Flavobacteriia</taxon>
        <taxon>Flavobacteriales</taxon>
        <taxon>Flavobacteriaceae</taxon>
        <taxon>Subsaximicrobium</taxon>
    </lineage>
</organism>
<dbReference type="GO" id="GO:0004518">
    <property type="term" value="F:nuclease activity"/>
    <property type="evidence" value="ECO:0007669"/>
    <property type="project" value="UniProtKB-KW"/>
</dbReference>
<dbReference type="Pfam" id="PF13304">
    <property type="entry name" value="AAA_21"/>
    <property type="match status" value="1"/>
</dbReference>
<comment type="caution">
    <text evidence="18">The sequence shown here is derived from an EMBL/GenBank/DDBJ whole genome shotgun (WGS) entry which is preliminary data.</text>
</comment>
<feature type="domain" description="ABC transporter" evidence="17">
    <location>
        <begin position="731"/>
        <end position="1207"/>
    </location>
</feature>
<keyword evidence="4" id="KW-0677">Repeat</keyword>
<evidence type="ECO:0000256" key="9">
    <source>
        <dbReference type="ARBA" id="ARBA00022833"/>
    </source>
</evidence>
<evidence type="ECO:0000313" key="18">
    <source>
        <dbReference type="EMBL" id="TXD88610.1"/>
    </source>
</evidence>
<dbReference type="Proteomes" id="UP000321578">
    <property type="component" value="Unassembled WGS sequence"/>
</dbReference>
<dbReference type="InterPro" id="IPR003439">
    <property type="entry name" value="ABC_transporter-like_ATP-bd"/>
</dbReference>
<dbReference type="InterPro" id="IPR003959">
    <property type="entry name" value="ATPase_AAA_core"/>
</dbReference>
<sequence length="1501" mass="166721">MKITNAHQNNLKNIDLDIPENCLIVVTGLSGSGKSSLAMGVIANEGYRYFLESLPAYNQQNGQMIPTAEVDEIQDLPPVIKVEQSKRFQSINATFGTLSELAAVFRIIFARYSGEETMSKSLFSFNHPKGACEVCRGIGEAEYIDLNKLIGDTHKTLREGAITTTLPNGYIVYSQITVEELNKVCKAHGFNVDIPWKELSDEQKEVVLNGSDRLKVFYGKHGLESRLRWQGIKAKPREEGYYKGMLPIMQDILRRDRNPNILKFSSSQVCPSCKGGRIKAEQLTYQWKGLNFQAWMELSLNDLYDQLNRLDLNAGEKLLVDKISTQLMDLIRLGMGHYQLSTASTSISSGDGQRIKLINQVNSNLQGILYVFDEPSIGLSANYQSYLLHILDRLIKRGNTVMVVEHDLEFIQAADWIVELGPEAGIHGGEVVFNGSIQDFLKAKHLNSPTLSALKTANAQTPSKSIKKPKKGSVTSFQPQANQLSVVSRKTPEFLERLKRYCEQEHLNLITVTDQPIGKTPRSNPATYTGLADKIRDLLAKTTEANSLNLGKSAFSFNNKKGRCEACEGAGVITLSMSVMGSINQICPTCNGKRFKTEVLRVHWKGKTIAAIYNLSIEEAHDFFSAEKNISETLSLMMQLGLGYIKLGQPSNTLSGGEAQRIKLTKHFAKKSKQTLLVLEEPSIGLHQQNVGQLLEALNQLKPQTAGILCFENHPLFQSACDICVDNALEVQAMDVKEEAPQQRELISIRGARTHVLKDLDLDFPKNRLSVVTGVSGSGKSSLVIDTLHGYGLQEMTKQFSAYQQSRVGVNFQFEVDHIEGLTPSICITRKQKNDSQRSDIAKQTGIDKILRFAFSRKAQYEGKELSASHFSNNHELGKCAVCEGLGQELLPDLNKLVLNPDKSIANGLFAHNKAIGYYADPKGQHMAILKVVGHEYGFTLETPFKALTPEQNEILLQGTGDKVWEADWVYQTKTREGTQALSMPWKGLFQYLQDDYFKTRKNKNTGHLTALFSYRECNHCEGSGLKPERLVFRIAGKSIHAIKAMDFKALGKWLSKTASPTKGIDGKLLSKIEPHLHNTITRAKELHIDHLQLNRKSPTLSGGENQRVALIKQLNSPLKGVTYLLDEPSAGLSQENIPDLIRILKELIDKGNTVIVIEHDKSIIHAADHIVQIGPKAGKLGGYMTYQGSPEGLLKQADCHPFLKTPSKAVQLKDGPTHINIRKLAKHSLKKDALALPIGGITALTGKSGIGKTTLVKDILIPSINTGQPVNCAGLDLPKTYAGAQYFEPKKLRTYANTLLVSYLDLLKDICNIFASETKLKPKDFSYKTKKSQCPNCKGKGFVETSLDITANAIETCEDCNGQRYQQHILAHEVQSKHIAEVLAMTILELKAWLRDFKVSASRFEFIKSLEAIGLAHLSLEQTVQSLSSGEKQRLLLLNWLQDSPKNELFVLDEPSTGLHYADIDLLYDILEKLSSDNDILVIEHNPYLLEKIGVGLVLA</sequence>
<accession>A0A5C6ZG15</accession>
<keyword evidence="12" id="KW-0238">DNA-binding</keyword>
<dbReference type="GO" id="GO:0003677">
    <property type="term" value="F:DNA binding"/>
    <property type="evidence" value="ECO:0007669"/>
    <property type="project" value="UniProtKB-KW"/>
</dbReference>
<dbReference type="InterPro" id="IPR027417">
    <property type="entry name" value="P-loop_NTPase"/>
</dbReference>
<evidence type="ECO:0000256" key="7">
    <source>
        <dbReference type="ARBA" id="ARBA00022769"/>
    </source>
</evidence>
<keyword evidence="8" id="KW-0863">Zinc-finger</keyword>
<protein>
    <recommendedName>
        <fullName evidence="15">UvrABC system protein A</fullName>
    </recommendedName>
    <alternativeName>
        <fullName evidence="16">Excinuclease ABC subunit A</fullName>
    </alternativeName>
</protein>
<evidence type="ECO:0000256" key="3">
    <source>
        <dbReference type="ARBA" id="ARBA00022723"/>
    </source>
</evidence>
<evidence type="ECO:0000256" key="11">
    <source>
        <dbReference type="ARBA" id="ARBA00022881"/>
    </source>
</evidence>
<reference evidence="18 19" key="1">
    <citation type="submission" date="2019-08" db="EMBL/GenBank/DDBJ databases">
        <title>Genomes of Subsaximicrobium wynnwilliamsii strains.</title>
        <authorList>
            <person name="Bowman J.P."/>
        </authorList>
    </citation>
    <scope>NUCLEOTIDE SEQUENCE [LARGE SCALE GENOMIC DNA]</scope>
    <source>
        <strain evidence="18 19">2-80-2</strain>
    </source>
</reference>
<keyword evidence="6" id="KW-0227">DNA damage</keyword>
<keyword evidence="11" id="KW-0267">Excision nuclease</keyword>
<evidence type="ECO:0000256" key="14">
    <source>
        <dbReference type="ARBA" id="ARBA00038000"/>
    </source>
</evidence>
<dbReference type="OrthoDB" id="9809851at2"/>
<dbReference type="RefSeq" id="WP_147086752.1">
    <property type="nucleotide sequence ID" value="NZ_VORM01000011.1"/>
</dbReference>
<name>A0A5C6ZG15_9FLAO</name>
<dbReference type="InterPro" id="IPR041552">
    <property type="entry name" value="UvrA_DNA-bd"/>
</dbReference>
<evidence type="ECO:0000259" key="17">
    <source>
        <dbReference type="PROSITE" id="PS50893"/>
    </source>
</evidence>
<evidence type="ECO:0000256" key="15">
    <source>
        <dbReference type="ARBA" id="ARBA00039316"/>
    </source>
</evidence>
<evidence type="ECO:0000256" key="5">
    <source>
        <dbReference type="ARBA" id="ARBA00022741"/>
    </source>
</evidence>
<evidence type="ECO:0000256" key="1">
    <source>
        <dbReference type="ARBA" id="ARBA00004496"/>
    </source>
</evidence>
<dbReference type="GO" id="GO:0016887">
    <property type="term" value="F:ATP hydrolysis activity"/>
    <property type="evidence" value="ECO:0007669"/>
    <property type="project" value="InterPro"/>
</dbReference>
<comment type="subcellular location">
    <subcellularLocation>
        <location evidence="1">Cytoplasm</location>
    </subcellularLocation>
</comment>
<dbReference type="PANTHER" id="PTHR43152:SF3">
    <property type="entry name" value="UVRABC SYSTEM PROTEIN A"/>
    <property type="match status" value="1"/>
</dbReference>
<dbReference type="PROSITE" id="PS50893">
    <property type="entry name" value="ABC_TRANSPORTER_2"/>
    <property type="match status" value="1"/>
</dbReference>
<keyword evidence="9" id="KW-0862">Zinc</keyword>
<evidence type="ECO:0000256" key="12">
    <source>
        <dbReference type="ARBA" id="ARBA00023125"/>
    </source>
</evidence>
<evidence type="ECO:0000256" key="10">
    <source>
        <dbReference type="ARBA" id="ARBA00022840"/>
    </source>
</evidence>
<dbReference type="Gene3D" id="1.10.8.280">
    <property type="entry name" value="ABC transporter ATPase domain-like"/>
    <property type="match status" value="2"/>
</dbReference>
<comment type="similarity">
    <text evidence="14">Belongs to the ABC transporter superfamily. UvrA family.</text>
</comment>